<organism evidence="1 2">
    <name type="scientific">Dendrobium catenatum</name>
    <dbReference type="NCBI Taxonomy" id="906689"/>
    <lineage>
        <taxon>Eukaryota</taxon>
        <taxon>Viridiplantae</taxon>
        <taxon>Streptophyta</taxon>
        <taxon>Embryophyta</taxon>
        <taxon>Tracheophyta</taxon>
        <taxon>Spermatophyta</taxon>
        <taxon>Magnoliopsida</taxon>
        <taxon>Liliopsida</taxon>
        <taxon>Asparagales</taxon>
        <taxon>Orchidaceae</taxon>
        <taxon>Epidendroideae</taxon>
        <taxon>Malaxideae</taxon>
        <taxon>Dendrobiinae</taxon>
        <taxon>Dendrobium</taxon>
    </lineage>
</organism>
<dbReference type="InterPro" id="IPR040256">
    <property type="entry name" value="At4g02000-like"/>
</dbReference>
<gene>
    <name evidence="1" type="ORF">MA16_Dca007233</name>
</gene>
<proteinExistence type="predicted"/>
<dbReference type="EMBL" id="KZ502882">
    <property type="protein sequence ID" value="PKU71236.1"/>
    <property type="molecule type" value="Genomic_DNA"/>
</dbReference>
<evidence type="ECO:0000313" key="2">
    <source>
        <dbReference type="Proteomes" id="UP000233837"/>
    </source>
</evidence>
<dbReference type="Proteomes" id="UP000233837">
    <property type="component" value="Unassembled WGS sequence"/>
</dbReference>
<protein>
    <submittedName>
        <fullName evidence="1">Uncharacterized protein</fullName>
    </submittedName>
</protein>
<keyword evidence="2" id="KW-1185">Reference proteome</keyword>
<evidence type="ECO:0000313" key="1">
    <source>
        <dbReference type="EMBL" id="PKU71236.1"/>
    </source>
</evidence>
<reference evidence="1 2" key="2">
    <citation type="journal article" date="2017" name="Nature">
        <title>The Apostasia genome and the evolution of orchids.</title>
        <authorList>
            <person name="Zhang G.Q."/>
            <person name="Liu K.W."/>
            <person name="Li Z."/>
            <person name="Lohaus R."/>
            <person name="Hsiao Y.Y."/>
            <person name="Niu S.C."/>
            <person name="Wang J.Y."/>
            <person name="Lin Y.C."/>
            <person name="Xu Q."/>
            <person name="Chen L.J."/>
            <person name="Yoshida K."/>
            <person name="Fujiwara S."/>
            <person name="Wang Z.W."/>
            <person name="Zhang Y.Q."/>
            <person name="Mitsuda N."/>
            <person name="Wang M."/>
            <person name="Liu G.H."/>
            <person name="Pecoraro L."/>
            <person name="Huang H.X."/>
            <person name="Xiao X.J."/>
            <person name="Lin M."/>
            <person name="Wu X.Y."/>
            <person name="Wu W.L."/>
            <person name="Chen Y.Y."/>
            <person name="Chang S.B."/>
            <person name="Sakamoto S."/>
            <person name="Ohme-Takagi M."/>
            <person name="Yagi M."/>
            <person name="Zeng S.J."/>
            <person name="Shen C.Y."/>
            <person name="Yeh C.M."/>
            <person name="Luo Y.B."/>
            <person name="Tsai W.C."/>
            <person name="Van de Peer Y."/>
            <person name="Liu Z.J."/>
        </authorList>
    </citation>
    <scope>NUCLEOTIDE SEQUENCE [LARGE SCALE GENOMIC DNA]</scope>
    <source>
        <tissue evidence="1">The whole plant</tissue>
    </source>
</reference>
<dbReference type="AlphaFoldDB" id="A0A2I0W6F5"/>
<name>A0A2I0W6F5_9ASPA</name>
<sequence>MKLSKWSPSLDIDVDSPVIPIWLSFPNLRPHLFASRILHGLGSIFGKPLKTDNATSIGSRPSLARVLVELDVSKSFPDKIWIGSECIGYVQNVVFEDVPAFCVHCSALGHSIKGCRILHPNLESASTPLGVSVPEVRPSNEVNFDVPEPCANVAAVTDLVALESGRDVEENGRFLPSMVSDSAIPLSVNVDNSSVDQSVLGNLMSPVVVNNGTVITDEEVNRVDDVFLLSPNATPFVPSIGLDVSVREDVILVSKENVVSEVMSGAVNRRDSVGSPILGVVNSNGVGLVLKGADCVEVVPDGSEVQSQSTVRDVISISNTLVEVPVSVVDTQLMATCVGNTSGVDMRKQTDWLYDSSEDSSDQELVESDRDFALVRPSNIGYRGKFWRRGRRRR</sequence>
<accession>A0A2I0W6F5</accession>
<reference evidence="1 2" key="1">
    <citation type="journal article" date="2016" name="Sci. Rep.">
        <title>The Dendrobium catenatum Lindl. genome sequence provides insights into polysaccharide synthase, floral development and adaptive evolution.</title>
        <authorList>
            <person name="Zhang G.Q."/>
            <person name="Xu Q."/>
            <person name="Bian C."/>
            <person name="Tsai W.C."/>
            <person name="Yeh C.M."/>
            <person name="Liu K.W."/>
            <person name="Yoshida K."/>
            <person name="Zhang L.S."/>
            <person name="Chang S.B."/>
            <person name="Chen F."/>
            <person name="Shi Y."/>
            <person name="Su Y.Y."/>
            <person name="Zhang Y.Q."/>
            <person name="Chen L.J."/>
            <person name="Yin Y."/>
            <person name="Lin M."/>
            <person name="Huang H."/>
            <person name="Deng H."/>
            <person name="Wang Z.W."/>
            <person name="Zhu S.L."/>
            <person name="Zhao X."/>
            <person name="Deng C."/>
            <person name="Niu S.C."/>
            <person name="Huang J."/>
            <person name="Wang M."/>
            <person name="Liu G.H."/>
            <person name="Yang H.J."/>
            <person name="Xiao X.J."/>
            <person name="Hsiao Y.Y."/>
            <person name="Wu W.L."/>
            <person name="Chen Y.Y."/>
            <person name="Mitsuda N."/>
            <person name="Ohme-Takagi M."/>
            <person name="Luo Y.B."/>
            <person name="Van de Peer Y."/>
            <person name="Liu Z.J."/>
        </authorList>
    </citation>
    <scope>NUCLEOTIDE SEQUENCE [LARGE SCALE GENOMIC DNA]</scope>
    <source>
        <tissue evidence="1">The whole plant</tissue>
    </source>
</reference>
<dbReference type="PANTHER" id="PTHR31286">
    <property type="entry name" value="GLYCINE-RICH CELL WALL STRUCTURAL PROTEIN 1.8-LIKE"/>
    <property type="match status" value="1"/>
</dbReference>
<dbReference type="PANTHER" id="PTHR31286:SF180">
    <property type="entry name" value="OS10G0362600 PROTEIN"/>
    <property type="match status" value="1"/>
</dbReference>